<evidence type="ECO:0000256" key="7">
    <source>
        <dbReference type="PIRSR" id="PIRSR602386-1"/>
    </source>
</evidence>
<gene>
    <name evidence="9" type="ORF">NADRNF5_0446</name>
</gene>
<name>A0A0D5C154_9ARCH</name>
<accession>A0A0D5C154</accession>
<dbReference type="PANTHER" id="PTHR36507">
    <property type="entry name" value="BLL1555 PROTEIN"/>
    <property type="match status" value="1"/>
</dbReference>
<organism evidence="9 10">
    <name type="scientific">Nitrosopumilus adriaticus</name>
    <dbReference type="NCBI Taxonomy" id="1580092"/>
    <lineage>
        <taxon>Archaea</taxon>
        <taxon>Nitrososphaerota</taxon>
        <taxon>Nitrososphaeria</taxon>
        <taxon>Nitrosopumilales</taxon>
        <taxon>Nitrosopumilaceae</taxon>
        <taxon>Nitrosopumilus</taxon>
    </lineage>
</organism>
<dbReference type="OrthoDB" id="11836at2157"/>
<dbReference type="GO" id="GO:0005507">
    <property type="term" value="F:copper ion binding"/>
    <property type="evidence" value="ECO:0007669"/>
    <property type="project" value="InterPro"/>
</dbReference>
<dbReference type="Pfam" id="PF00127">
    <property type="entry name" value="Copper-bind"/>
    <property type="match status" value="1"/>
</dbReference>
<evidence type="ECO:0000256" key="6">
    <source>
        <dbReference type="ARBA" id="ARBA00023008"/>
    </source>
</evidence>
<evidence type="ECO:0000256" key="5">
    <source>
        <dbReference type="ARBA" id="ARBA00022982"/>
    </source>
</evidence>
<comment type="cofactor">
    <cofactor evidence="7">
        <name>Cu cation</name>
        <dbReference type="ChEBI" id="CHEBI:23378"/>
    </cofactor>
    <text evidence="7">Binds 1 copper ion per subunit.</text>
</comment>
<dbReference type="InterPro" id="IPR052721">
    <property type="entry name" value="ET_Amicyanin"/>
</dbReference>
<dbReference type="EMBL" id="CP011070">
    <property type="protein sequence ID" value="AJW70142.1"/>
    <property type="molecule type" value="Genomic_DNA"/>
</dbReference>
<reference evidence="9 10" key="2">
    <citation type="journal article" date="2016" name="ISME J.">
        <title>Physiological and genomic characterization of two novel marine thaumarchaeal strains indicates niche differentiation.</title>
        <authorList>
            <person name="Bayer B."/>
            <person name="Vojvoda J."/>
            <person name="Offre P."/>
            <person name="Alves R.J."/>
            <person name="Elisabeth N.H."/>
            <person name="Garcia J.A."/>
            <person name="Volland J.M."/>
            <person name="Srivastava A."/>
            <person name="Schleper C."/>
            <person name="Herndl G.J."/>
        </authorList>
    </citation>
    <scope>NUCLEOTIDE SEQUENCE [LARGE SCALE GENOMIC DNA]</scope>
    <source>
        <strain evidence="9 10">NF5</strain>
    </source>
</reference>
<dbReference type="SUPFAM" id="SSF49503">
    <property type="entry name" value="Cupredoxins"/>
    <property type="match status" value="1"/>
</dbReference>
<evidence type="ECO:0000259" key="8">
    <source>
        <dbReference type="Pfam" id="PF00127"/>
    </source>
</evidence>
<dbReference type="InterPro" id="IPR008972">
    <property type="entry name" value="Cupredoxin"/>
</dbReference>
<keyword evidence="6 7" id="KW-0186">Copper</keyword>
<sequence length="136" mass="15189">MIKKISILSAVVVVIIVILAFSLTDNSDNKKTDTDDLIVQGDVIMPTKVSRPGCEVKDICYIPSSFVTQKGKPVTWVNHDSAFHSVTSGFYEEPTDLFDSGHLDPFESYSVTFDESGTYDYFCTLHPWMKGQVIVE</sequence>
<dbReference type="KEGG" id="nin:NADRNF5_0446"/>
<dbReference type="GO" id="GO:0009055">
    <property type="term" value="F:electron transfer activity"/>
    <property type="evidence" value="ECO:0007669"/>
    <property type="project" value="InterPro"/>
</dbReference>
<feature type="binding site" evidence="7">
    <location>
        <position position="126"/>
    </location>
    <ligand>
        <name>Cu cation</name>
        <dbReference type="ChEBI" id="CHEBI:23378"/>
    </ligand>
</feature>
<evidence type="ECO:0000313" key="10">
    <source>
        <dbReference type="Proteomes" id="UP000032408"/>
    </source>
</evidence>
<dbReference type="STRING" id="1580092.NADRNF5_0446"/>
<proteinExistence type="predicted"/>
<dbReference type="Proteomes" id="UP000032408">
    <property type="component" value="Chromosome"/>
</dbReference>
<dbReference type="InterPro" id="IPR000923">
    <property type="entry name" value="BlueCu_1"/>
</dbReference>
<keyword evidence="5" id="KW-0249">Electron transport</keyword>
<evidence type="ECO:0000256" key="1">
    <source>
        <dbReference type="ARBA" id="ARBA00004418"/>
    </source>
</evidence>
<dbReference type="GO" id="GO:0042597">
    <property type="term" value="C:periplasmic space"/>
    <property type="evidence" value="ECO:0007669"/>
    <property type="project" value="UniProtKB-SubCell"/>
</dbReference>
<keyword evidence="2" id="KW-0813">Transport</keyword>
<feature type="binding site" evidence="7">
    <location>
        <position position="123"/>
    </location>
    <ligand>
        <name>Cu cation</name>
        <dbReference type="ChEBI" id="CHEBI:23378"/>
    </ligand>
</feature>
<reference evidence="10" key="1">
    <citation type="submission" date="2015-03" db="EMBL/GenBank/DDBJ databases">
        <title>Characterization of two novel Thaumarchaeota isolated from the Northern Adriatic Sea.</title>
        <authorList>
            <person name="Bayer B."/>
            <person name="Vojvoda J."/>
            <person name="Offre P."/>
            <person name="Srivastava A."/>
            <person name="Elisabeth N."/>
            <person name="Garcia J.A.L."/>
            <person name="Schleper C."/>
            <person name="Herndl G.J."/>
        </authorList>
    </citation>
    <scope>NUCLEOTIDE SEQUENCE [LARGE SCALE GENOMIC DNA]</scope>
    <source>
        <strain evidence="10">NF5</strain>
    </source>
</reference>
<evidence type="ECO:0000256" key="3">
    <source>
        <dbReference type="ARBA" id="ARBA00022723"/>
    </source>
</evidence>
<dbReference type="Gene3D" id="2.60.40.420">
    <property type="entry name" value="Cupredoxins - blue copper proteins"/>
    <property type="match status" value="1"/>
</dbReference>
<keyword evidence="10" id="KW-1185">Reference proteome</keyword>
<keyword evidence="4" id="KW-0574">Periplasm</keyword>
<dbReference type="InterPro" id="IPR002386">
    <property type="entry name" value="Amicyanin/Pseudoazurin"/>
</dbReference>
<evidence type="ECO:0000256" key="2">
    <source>
        <dbReference type="ARBA" id="ARBA00022448"/>
    </source>
</evidence>
<keyword evidence="3 7" id="KW-0479">Metal-binding</keyword>
<dbReference type="PANTHER" id="PTHR36507:SF1">
    <property type="entry name" value="BLL1555 PROTEIN"/>
    <property type="match status" value="1"/>
</dbReference>
<dbReference type="RefSeq" id="WP_048115224.1">
    <property type="nucleotide sequence ID" value="NZ_CP011070.1"/>
</dbReference>
<comment type="subcellular location">
    <subcellularLocation>
        <location evidence="1">Periplasm</location>
    </subcellularLocation>
</comment>
<evidence type="ECO:0000256" key="4">
    <source>
        <dbReference type="ARBA" id="ARBA00022764"/>
    </source>
</evidence>
<feature type="binding site" evidence="7">
    <location>
        <position position="84"/>
    </location>
    <ligand>
        <name>Cu cation</name>
        <dbReference type="ChEBI" id="CHEBI:23378"/>
    </ligand>
</feature>
<evidence type="ECO:0000313" key="9">
    <source>
        <dbReference type="EMBL" id="AJW70142.1"/>
    </source>
</evidence>
<feature type="domain" description="Blue (type 1) copper" evidence="8">
    <location>
        <begin position="56"/>
        <end position="136"/>
    </location>
</feature>
<dbReference type="PRINTS" id="PR00155">
    <property type="entry name" value="AMICYANIN"/>
</dbReference>
<dbReference type="GeneID" id="24819694"/>
<dbReference type="AlphaFoldDB" id="A0A0D5C154"/>
<dbReference type="HOGENOM" id="CLU_084115_2_1_2"/>
<protein>
    <submittedName>
        <fullName evidence="9">Copper binding protein, plastocyanin/azurin family</fullName>
    </submittedName>
</protein>